<feature type="transmembrane region" description="Helical" evidence="2">
    <location>
        <begin position="172"/>
        <end position="190"/>
    </location>
</feature>
<reference evidence="4 5" key="1">
    <citation type="submission" date="2024-11" db="EMBL/GenBank/DDBJ databases">
        <title>Chromosome-level genome assembly of the freshwater bivalve Anodonta woodiana.</title>
        <authorList>
            <person name="Chen X."/>
        </authorList>
    </citation>
    <scope>NUCLEOTIDE SEQUENCE [LARGE SCALE GENOMIC DNA]</scope>
    <source>
        <strain evidence="4">MN2024</strain>
        <tissue evidence="4">Gills</tissue>
    </source>
</reference>
<proteinExistence type="predicted"/>
<evidence type="ECO:0000313" key="4">
    <source>
        <dbReference type="EMBL" id="KAL3854679.1"/>
    </source>
</evidence>
<keyword evidence="1" id="KW-0863">Zinc-finger</keyword>
<dbReference type="PANTHER" id="PTHR47526">
    <property type="entry name" value="ATP-DEPENDENT DNA HELICASE"/>
    <property type="match status" value="1"/>
</dbReference>
<keyword evidence="2" id="KW-1133">Transmembrane helix</keyword>
<dbReference type="PANTHER" id="PTHR47526:SF4">
    <property type="entry name" value="SWIM-TYPE DOMAIN-CONTAINING PROTEIN"/>
    <property type="match status" value="1"/>
</dbReference>
<gene>
    <name evidence="4" type="ORF">ACJMK2_013938</name>
</gene>
<dbReference type="AlphaFoldDB" id="A0ABD3UZ28"/>
<evidence type="ECO:0000256" key="2">
    <source>
        <dbReference type="SAM" id="Phobius"/>
    </source>
</evidence>
<evidence type="ECO:0000313" key="5">
    <source>
        <dbReference type="Proteomes" id="UP001634394"/>
    </source>
</evidence>
<dbReference type="InterPro" id="IPR007527">
    <property type="entry name" value="Znf_SWIM"/>
</dbReference>
<organism evidence="4 5">
    <name type="scientific">Sinanodonta woodiana</name>
    <name type="common">Chinese pond mussel</name>
    <name type="synonym">Anodonta woodiana</name>
    <dbReference type="NCBI Taxonomy" id="1069815"/>
    <lineage>
        <taxon>Eukaryota</taxon>
        <taxon>Metazoa</taxon>
        <taxon>Spiralia</taxon>
        <taxon>Lophotrochozoa</taxon>
        <taxon>Mollusca</taxon>
        <taxon>Bivalvia</taxon>
        <taxon>Autobranchia</taxon>
        <taxon>Heteroconchia</taxon>
        <taxon>Palaeoheterodonta</taxon>
        <taxon>Unionida</taxon>
        <taxon>Unionoidea</taxon>
        <taxon>Unionidae</taxon>
        <taxon>Unioninae</taxon>
        <taxon>Sinanodonta</taxon>
    </lineage>
</organism>
<dbReference type="PROSITE" id="PS50966">
    <property type="entry name" value="ZF_SWIM"/>
    <property type="match status" value="1"/>
</dbReference>
<name>A0ABD3UZ28_SINWO</name>
<dbReference type="GO" id="GO:0008270">
    <property type="term" value="F:zinc ion binding"/>
    <property type="evidence" value="ECO:0007669"/>
    <property type="project" value="UniProtKB-KW"/>
</dbReference>
<evidence type="ECO:0000256" key="1">
    <source>
        <dbReference type="PROSITE-ProRule" id="PRU00325"/>
    </source>
</evidence>
<accession>A0ABD3UZ28</accession>
<keyword evidence="2" id="KW-0472">Membrane</keyword>
<sequence>MMEKTTKKVLMNTNYLESLVGDVRERYIQKTAKIQIDPYKLPAEAFSDDRTKWPEISYVDVVHFLIFQQSAYTKDQLKNYKSLDEINGVHLLRAKVTHSMRVREKPLEPWVIVATDGSVETAHCTCMAGLGECCTHVAAICFALETGARICKEILWSGFAIGFPMRRISASATYLSSGASVFMMAVFLTFETSKWIWYIYLNLYLQKSDLDYFWYGWLVKGEDNGVGVLQNVVSFDSNSTDCSDTFIFHPFDDFSVADSSQVTATNDAF</sequence>
<evidence type="ECO:0000259" key="3">
    <source>
        <dbReference type="PROSITE" id="PS50966"/>
    </source>
</evidence>
<keyword evidence="2" id="KW-0812">Transmembrane</keyword>
<keyword evidence="1" id="KW-0479">Metal-binding</keyword>
<dbReference type="EMBL" id="JBJQND010000014">
    <property type="protein sequence ID" value="KAL3854679.1"/>
    <property type="molecule type" value="Genomic_DNA"/>
</dbReference>
<feature type="domain" description="SWIM-type" evidence="3">
    <location>
        <begin position="109"/>
        <end position="145"/>
    </location>
</feature>
<dbReference type="Proteomes" id="UP001634394">
    <property type="component" value="Unassembled WGS sequence"/>
</dbReference>
<keyword evidence="5" id="KW-1185">Reference proteome</keyword>
<protein>
    <recommendedName>
        <fullName evidence="3">SWIM-type domain-containing protein</fullName>
    </recommendedName>
</protein>
<keyword evidence="1" id="KW-0862">Zinc</keyword>
<comment type="caution">
    <text evidence="4">The sequence shown here is derived from an EMBL/GenBank/DDBJ whole genome shotgun (WGS) entry which is preliminary data.</text>
</comment>